<dbReference type="EMBL" id="CAUWAG010000007">
    <property type="protein sequence ID" value="CAJ2504656.1"/>
    <property type="molecule type" value="Genomic_DNA"/>
</dbReference>
<dbReference type="Pfam" id="PF02055">
    <property type="entry name" value="Glyco_hydro_30"/>
    <property type="match status" value="1"/>
</dbReference>
<dbReference type="GO" id="GO:0004348">
    <property type="term" value="F:glucosylceramidase activity"/>
    <property type="evidence" value="ECO:0007669"/>
    <property type="project" value="InterPro"/>
</dbReference>
<dbReference type="PRINTS" id="PR00843">
    <property type="entry name" value="GLHYDRLASE30"/>
</dbReference>
<evidence type="ECO:0000256" key="4">
    <source>
        <dbReference type="ARBA" id="ARBA00022729"/>
    </source>
</evidence>
<dbReference type="InterPro" id="IPR001139">
    <property type="entry name" value="Glyco_hydro_30"/>
</dbReference>
<feature type="domain" description="Glycosyl hydrolase family 30 TIM-barrel" evidence="11">
    <location>
        <begin position="78"/>
        <end position="333"/>
    </location>
</feature>
<gene>
    <name evidence="13" type="ORF">KHLLAP_LOCUS5124</name>
</gene>
<comment type="caution">
    <text evidence="13">The sequence shown here is derived from an EMBL/GenBank/DDBJ whole genome shotgun (WGS) entry which is preliminary data.</text>
</comment>
<evidence type="ECO:0000259" key="12">
    <source>
        <dbReference type="Pfam" id="PF17189"/>
    </source>
</evidence>
<evidence type="ECO:0000259" key="11">
    <source>
        <dbReference type="Pfam" id="PF02055"/>
    </source>
</evidence>
<dbReference type="Gene3D" id="3.20.20.80">
    <property type="entry name" value="Glycosidases"/>
    <property type="match status" value="1"/>
</dbReference>
<evidence type="ECO:0000256" key="3">
    <source>
        <dbReference type="ARBA" id="ARBA00022525"/>
    </source>
</evidence>
<evidence type="ECO:0000256" key="6">
    <source>
        <dbReference type="ARBA" id="ARBA00023295"/>
    </source>
</evidence>
<dbReference type="FunFam" id="3.20.20.80:FF:000128">
    <property type="entry name" value="Endo-1,6-beta-D-glucanase neg1"/>
    <property type="match status" value="1"/>
</dbReference>
<evidence type="ECO:0000256" key="10">
    <source>
        <dbReference type="SAM" id="SignalP"/>
    </source>
</evidence>
<keyword evidence="3" id="KW-0964">Secreted</keyword>
<dbReference type="Proteomes" id="UP001295740">
    <property type="component" value="Unassembled WGS sequence"/>
</dbReference>
<name>A0AAI8VHC6_9PEZI</name>
<dbReference type="SUPFAM" id="SSF51445">
    <property type="entry name" value="(Trans)glycosidases"/>
    <property type="match status" value="1"/>
</dbReference>
<proteinExistence type="inferred from homology"/>
<dbReference type="InterPro" id="IPR033453">
    <property type="entry name" value="Glyco_hydro_30_TIM-barrel"/>
</dbReference>
<evidence type="ECO:0000313" key="13">
    <source>
        <dbReference type="EMBL" id="CAJ2504656.1"/>
    </source>
</evidence>
<dbReference type="GO" id="GO:0016020">
    <property type="term" value="C:membrane"/>
    <property type="evidence" value="ECO:0007669"/>
    <property type="project" value="GOC"/>
</dbReference>
<dbReference type="GO" id="GO:0046557">
    <property type="term" value="F:glucan endo-1,6-beta-glucosidase activity"/>
    <property type="evidence" value="ECO:0007669"/>
    <property type="project" value="UniProtKB-EC"/>
</dbReference>
<feature type="domain" description="Glycosyl hydrolase family 30 beta sandwich" evidence="12">
    <location>
        <begin position="431"/>
        <end position="484"/>
    </location>
</feature>
<dbReference type="PANTHER" id="PTHR11069">
    <property type="entry name" value="GLUCOSYLCERAMIDASE"/>
    <property type="match status" value="1"/>
</dbReference>
<dbReference type="InterPro" id="IPR033452">
    <property type="entry name" value="GH30_C"/>
</dbReference>
<dbReference type="AlphaFoldDB" id="A0AAI8VHC6"/>
<dbReference type="PANTHER" id="PTHR11069:SF23">
    <property type="entry name" value="LYSOSOMAL ACID GLUCOSYLCERAMIDASE"/>
    <property type="match status" value="1"/>
</dbReference>
<evidence type="ECO:0000256" key="1">
    <source>
        <dbReference type="ARBA" id="ARBA00004613"/>
    </source>
</evidence>
<evidence type="ECO:0000256" key="9">
    <source>
        <dbReference type="RuleBase" id="RU361188"/>
    </source>
</evidence>
<comment type="catalytic activity">
    <reaction evidence="7">
        <text>Random hydrolysis of (1-&gt;6)-linkages in (1-&gt;6)-beta-D-glucans.</text>
        <dbReference type="EC" id="3.2.1.75"/>
    </reaction>
</comment>
<comment type="similarity">
    <text evidence="2 9">Belongs to the glycosyl hydrolase 30 family.</text>
</comment>
<dbReference type="GO" id="GO:0006680">
    <property type="term" value="P:glucosylceramide catabolic process"/>
    <property type="evidence" value="ECO:0007669"/>
    <property type="project" value="TreeGrafter"/>
</dbReference>
<dbReference type="InterPro" id="IPR017853">
    <property type="entry name" value="GH"/>
</dbReference>
<accession>A0AAI8VHC6</accession>
<keyword evidence="14" id="KW-1185">Reference proteome</keyword>
<evidence type="ECO:0000256" key="7">
    <source>
        <dbReference type="ARBA" id="ARBA00036633"/>
    </source>
</evidence>
<evidence type="ECO:0000313" key="14">
    <source>
        <dbReference type="Proteomes" id="UP001295740"/>
    </source>
</evidence>
<evidence type="ECO:0000256" key="8">
    <source>
        <dbReference type="ARBA" id="ARBA00038935"/>
    </source>
</evidence>
<sequence>MFLPVLTLLLAGQGLCAPPTIKARQFSAKAFCSSSDFTYKLSPISAPVSGAGGNSTGNATSTWSLTVDDTSAGHKQTVKGLGGAVTDATVTVMNALSADKRSQLIRELLTSDGADFSMLRHSIAASDLSSPPAYTYDDSNGTADTSLSAFSLGDSGTAMAEMLAEMRSVQSDLTILGSAWSPPGWMKLNRMLVGNATDNNLDPQYYSQYAQYFVKYLKAYAARDATIDAITIQNEPLNNQGGGQISMYQAADEAGSVTQNYVGPALRAAGFETEIWAYDHNTDQPAYPRTVIDTAGEYVQAAAWHCYATDLDWTVLTDFKNDYPDKAQYMTECWTAPSTPWYQSSSNTIGPLQNWAEGSMMWTLGTWTEAADGTFGPYIPGGCNTCRGLFIVDKDAGTYEFTVDYYMLAQVSKFIPKGATILDGSGSHSYDGYSGIQSVASLNPDGTRTVVIENTFGNDVYVTVDTKSGETWSGTVPANSVVTWILP</sequence>
<comment type="subcellular location">
    <subcellularLocation>
        <location evidence="1">Secreted</location>
    </subcellularLocation>
</comment>
<feature type="signal peptide" evidence="10">
    <location>
        <begin position="1"/>
        <end position="16"/>
    </location>
</feature>
<protein>
    <recommendedName>
        <fullName evidence="8">glucan endo-1,6-beta-glucosidase</fullName>
        <ecNumber evidence="8">3.2.1.75</ecNumber>
    </recommendedName>
</protein>
<evidence type="ECO:0000256" key="5">
    <source>
        <dbReference type="ARBA" id="ARBA00022801"/>
    </source>
</evidence>
<keyword evidence="4 10" id="KW-0732">Signal</keyword>
<keyword evidence="5 9" id="KW-0378">Hydrolase</keyword>
<feature type="chain" id="PRO_5042488122" description="glucan endo-1,6-beta-glucosidase" evidence="10">
    <location>
        <begin position="17"/>
        <end position="487"/>
    </location>
</feature>
<organism evidence="13 14">
    <name type="scientific">Anthostomella pinea</name>
    <dbReference type="NCBI Taxonomy" id="933095"/>
    <lineage>
        <taxon>Eukaryota</taxon>
        <taxon>Fungi</taxon>
        <taxon>Dikarya</taxon>
        <taxon>Ascomycota</taxon>
        <taxon>Pezizomycotina</taxon>
        <taxon>Sordariomycetes</taxon>
        <taxon>Xylariomycetidae</taxon>
        <taxon>Xylariales</taxon>
        <taxon>Xylariaceae</taxon>
        <taxon>Anthostomella</taxon>
    </lineage>
</organism>
<reference evidence="13" key="1">
    <citation type="submission" date="2023-10" db="EMBL/GenBank/DDBJ databases">
        <authorList>
            <person name="Hackl T."/>
        </authorList>
    </citation>
    <scope>NUCLEOTIDE SEQUENCE</scope>
</reference>
<dbReference type="Pfam" id="PF17189">
    <property type="entry name" value="Glyco_hydro_30C"/>
    <property type="match status" value="1"/>
</dbReference>
<keyword evidence="6 9" id="KW-0326">Glycosidase</keyword>
<dbReference type="EC" id="3.2.1.75" evidence="8"/>
<dbReference type="Gene3D" id="2.60.40.1180">
    <property type="entry name" value="Golgi alpha-mannosidase II"/>
    <property type="match status" value="1"/>
</dbReference>
<dbReference type="GO" id="GO:0005576">
    <property type="term" value="C:extracellular region"/>
    <property type="evidence" value="ECO:0007669"/>
    <property type="project" value="UniProtKB-SubCell"/>
</dbReference>
<evidence type="ECO:0000256" key="2">
    <source>
        <dbReference type="ARBA" id="ARBA00005382"/>
    </source>
</evidence>
<dbReference type="InterPro" id="IPR013780">
    <property type="entry name" value="Glyco_hydro_b"/>
</dbReference>